<evidence type="ECO:0000256" key="3">
    <source>
        <dbReference type="SAM" id="Phobius"/>
    </source>
</evidence>
<keyword evidence="3" id="KW-0472">Membrane</keyword>
<feature type="domain" description="Beta-lactamase-related" evidence="4">
    <location>
        <begin position="215"/>
        <end position="520"/>
    </location>
</feature>
<keyword evidence="3" id="KW-0812">Transmembrane</keyword>
<proteinExistence type="inferred from homology"/>
<dbReference type="SUPFAM" id="SSF56601">
    <property type="entry name" value="beta-lactamase/transpeptidase-like"/>
    <property type="match status" value="1"/>
</dbReference>
<protein>
    <recommendedName>
        <fullName evidence="4">Beta-lactamase-related domain-containing protein</fullName>
    </recommendedName>
</protein>
<name>A0ABN8PE96_9CNID</name>
<keyword evidence="6" id="KW-1185">Reference proteome</keyword>
<accession>A0ABN8PE96</accession>
<evidence type="ECO:0000256" key="1">
    <source>
        <dbReference type="ARBA" id="ARBA00038473"/>
    </source>
</evidence>
<evidence type="ECO:0000313" key="5">
    <source>
        <dbReference type="EMBL" id="CAH3140222.1"/>
    </source>
</evidence>
<dbReference type="Pfam" id="PF00144">
    <property type="entry name" value="Beta-lactamase"/>
    <property type="match status" value="1"/>
</dbReference>
<evidence type="ECO:0000256" key="2">
    <source>
        <dbReference type="SAM" id="MobiDB-lite"/>
    </source>
</evidence>
<dbReference type="InterPro" id="IPR001466">
    <property type="entry name" value="Beta-lactam-related"/>
</dbReference>
<dbReference type="InterPro" id="IPR012338">
    <property type="entry name" value="Beta-lactam/transpept-like"/>
</dbReference>
<dbReference type="Proteomes" id="UP001159405">
    <property type="component" value="Unassembled WGS sequence"/>
</dbReference>
<keyword evidence="3" id="KW-1133">Transmembrane helix</keyword>
<evidence type="ECO:0000259" key="4">
    <source>
        <dbReference type="Pfam" id="PF00144"/>
    </source>
</evidence>
<feature type="compositionally biased region" description="Polar residues" evidence="2">
    <location>
        <begin position="154"/>
        <end position="171"/>
    </location>
</feature>
<dbReference type="EMBL" id="CALNXK010000064">
    <property type="protein sequence ID" value="CAH3140222.1"/>
    <property type="molecule type" value="Genomic_DNA"/>
</dbReference>
<gene>
    <name evidence="5" type="ORF">PLOB_00041111</name>
</gene>
<reference evidence="5 6" key="1">
    <citation type="submission" date="2022-05" db="EMBL/GenBank/DDBJ databases">
        <authorList>
            <consortium name="Genoscope - CEA"/>
            <person name="William W."/>
        </authorList>
    </citation>
    <scope>NUCLEOTIDE SEQUENCE [LARGE SCALE GENOMIC DNA]</scope>
</reference>
<comment type="similarity">
    <text evidence="1">Belongs to the beta-lactamase family.</text>
</comment>
<feature type="region of interest" description="Disordered" evidence="2">
    <location>
        <begin position="151"/>
        <end position="173"/>
    </location>
</feature>
<dbReference type="PANTHER" id="PTHR22935:SF95">
    <property type="entry name" value="BETA-LACTAMASE-LIKE 1-RELATED"/>
    <property type="match status" value="1"/>
</dbReference>
<dbReference type="Gene3D" id="3.40.710.10">
    <property type="entry name" value="DD-peptidase/beta-lactamase superfamily"/>
    <property type="match status" value="1"/>
</dbReference>
<feature type="transmembrane region" description="Helical" evidence="3">
    <location>
        <begin position="125"/>
        <end position="146"/>
    </location>
</feature>
<comment type="caution">
    <text evidence="5">The sequence shown here is derived from an EMBL/GenBank/DDBJ whole genome shotgun (WGS) entry which is preliminary data.</text>
</comment>
<organism evidence="5 6">
    <name type="scientific">Porites lobata</name>
    <dbReference type="NCBI Taxonomy" id="104759"/>
    <lineage>
        <taxon>Eukaryota</taxon>
        <taxon>Metazoa</taxon>
        <taxon>Cnidaria</taxon>
        <taxon>Anthozoa</taxon>
        <taxon>Hexacorallia</taxon>
        <taxon>Scleractinia</taxon>
        <taxon>Fungiina</taxon>
        <taxon>Poritidae</taxon>
        <taxon>Porites</taxon>
    </lineage>
</organism>
<sequence>MALQGIFFSSPQLQKQYNAATSKQDQYKANGIMNNAFSDYPSERPHTPSFIGSYSSVYDPHLHQDVFNANRPPKASYLYKDTPVEPPYVYKSEAPRRPTTISTSASTVGFLPPKKKQRSICGKSCVLLLLLVCFIILSIVMIVLYAEKNEQGSEGKTNGNSQPMTGAPTTKQKLDCRPLPKPVAFNSLPANVLTELRSLETLINSTVVNEGPKAVSVNIVYMDKVIWQKEFGVMNNSETNKRKPTSRTIFPIASVSKVLTTLMLYKLYSQGIVRSLDDPVTNYQFDFSVKNPFNNAPITLRQLASHRSGLPREAPCFPDKKDNLCPYTQAQMIQRLKNTTLLKEPGKEPQYSNLGFALLGQVLGTRFRIGGGFEEWMRDNLLSALGMTDTTFPINLDASLKQSIPVGYLSKKGEFHRVLEWGWLNPGGGAFSTVADLAKLEIALFRDGSSNRYLPRGYTDSFFAPGYILPDGKGDVVGTPWEMKILDDMVIREKSGYIYGYDSIVSILPEMKVAMNILCTNCRARQLASTVRSTFITKILPAFKEALNNVQIQKIVNPPDTKPFLGVFLVEGVPGINHMEAKIKDTHIHLFLNGINDLFILNYTQPETFKIIIPANFPCETTFTLGVNQDLVVYDSPSKVDGLSDRFTMYGAHPSGRTYFNRNRTSSST</sequence>
<evidence type="ECO:0000313" key="6">
    <source>
        <dbReference type="Proteomes" id="UP001159405"/>
    </source>
</evidence>
<dbReference type="PANTHER" id="PTHR22935">
    <property type="entry name" value="PENICILLIN-BINDING PROTEIN"/>
    <property type="match status" value="1"/>
</dbReference>
<dbReference type="InterPro" id="IPR051478">
    <property type="entry name" value="Beta-lactamase-like_AB/R"/>
</dbReference>